<sequence length="104" mass="11484">MLKQSVGEKEASVELRDAMEKIQRSNQELGTCVMVLEDENSLLREQIESLQSQLENPMGEETDPPAAQSAAPAEYECGLQRADATRPIGGCKSPSRSGHRPQWK</sequence>
<name>A0A426QFX5_9GAMM</name>
<feature type="region of interest" description="Disordered" evidence="1">
    <location>
        <begin position="48"/>
        <end position="104"/>
    </location>
</feature>
<evidence type="ECO:0000313" key="2">
    <source>
        <dbReference type="EMBL" id="RRQ20644.1"/>
    </source>
</evidence>
<organism evidence="2 3">
    <name type="scientific">Thiohalobacter thiocyanaticus</name>
    <dbReference type="NCBI Taxonomy" id="585455"/>
    <lineage>
        <taxon>Bacteria</taxon>
        <taxon>Pseudomonadati</taxon>
        <taxon>Pseudomonadota</taxon>
        <taxon>Gammaproteobacteria</taxon>
        <taxon>Thiohalobacterales</taxon>
        <taxon>Thiohalobacteraceae</taxon>
        <taxon>Thiohalobacter</taxon>
    </lineage>
</organism>
<comment type="caution">
    <text evidence="2">The sequence shown here is derived from an EMBL/GenBank/DDBJ whole genome shotgun (WGS) entry which is preliminary data.</text>
</comment>
<dbReference type="AlphaFoldDB" id="A0A426QFX5"/>
<accession>A0A426QFX5</accession>
<dbReference type="Proteomes" id="UP000287798">
    <property type="component" value="Unassembled WGS sequence"/>
</dbReference>
<evidence type="ECO:0000256" key="1">
    <source>
        <dbReference type="SAM" id="MobiDB-lite"/>
    </source>
</evidence>
<evidence type="ECO:0000313" key="3">
    <source>
        <dbReference type="Proteomes" id="UP000287798"/>
    </source>
</evidence>
<dbReference type="EMBL" id="QZMU01000001">
    <property type="protein sequence ID" value="RRQ20644.1"/>
    <property type="molecule type" value="Genomic_DNA"/>
</dbReference>
<gene>
    <name evidence="2" type="ORF">D6C00_00695</name>
</gene>
<reference evidence="2 3" key="1">
    <citation type="journal article" date="2010" name="Int. J. Syst. Evol. Microbiol.">
        <title>Thiohalobacter thiocyanaticus gen. nov., sp. nov., a moderately halophilic, sulfur-oxidizing gammaproteobacterium from hypersaline lakes, that utilizes thiocyanate.</title>
        <authorList>
            <person name="Sorokin D.Y."/>
            <person name="Kovaleva O.L."/>
            <person name="Tourova T.P."/>
            <person name="Muyzer G."/>
        </authorList>
    </citation>
    <scope>NUCLEOTIDE SEQUENCE [LARGE SCALE GENOMIC DNA]</scope>
    <source>
        <strain evidence="2 3">Hrh1</strain>
    </source>
</reference>
<proteinExistence type="predicted"/>
<protein>
    <submittedName>
        <fullName evidence="2">Uncharacterized protein</fullName>
    </submittedName>
</protein>
<keyword evidence="3" id="KW-1185">Reference proteome</keyword>